<evidence type="ECO:0000313" key="2">
    <source>
        <dbReference type="Proteomes" id="UP000475385"/>
    </source>
</evidence>
<organism evidence="1 2">
    <name type="scientific">Falsiroseomonas algicola</name>
    <dbReference type="NCBI Taxonomy" id="2716930"/>
    <lineage>
        <taxon>Bacteria</taxon>
        <taxon>Pseudomonadati</taxon>
        <taxon>Pseudomonadota</taxon>
        <taxon>Alphaproteobacteria</taxon>
        <taxon>Acetobacterales</taxon>
        <taxon>Roseomonadaceae</taxon>
        <taxon>Falsiroseomonas</taxon>
    </lineage>
</organism>
<dbReference type="AlphaFoldDB" id="A0A6M1LNB5"/>
<protein>
    <submittedName>
        <fullName evidence="1">Nucleotidyl transferase AbiEii/AbiGii toxin family protein</fullName>
    </submittedName>
</protein>
<comment type="caution">
    <text evidence="1">The sequence shown here is derived from an EMBL/GenBank/DDBJ whole genome shotgun (WGS) entry which is preliminary data.</text>
</comment>
<keyword evidence="1" id="KW-0808">Transferase</keyword>
<dbReference type="Pfam" id="PF08843">
    <property type="entry name" value="AbiEii"/>
    <property type="match status" value="1"/>
</dbReference>
<keyword evidence="2" id="KW-1185">Reference proteome</keyword>
<gene>
    <name evidence="1" type="ORF">G3576_17625</name>
</gene>
<dbReference type="GO" id="GO:0016740">
    <property type="term" value="F:transferase activity"/>
    <property type="evidence" value="ECO:0007669"/>
    <property type="project" value="UniProtKB-KW"/>
</dbReference>
<dbReference type="Proteomes" id="UP000475385">
    <property type="component" value="Unassembled WGS sequence"/>
</dbReference>
<reference evidence="1 2" key="2">
    <citation type="submission" date="2020-03" db="EMBL/GenBank/DDBJ databases">
        <title>Roseomonas stagni sp. nov., isolated from pond water in Japan.</title>
        <authorList>
            <person name="Furuhata K."/>
            <person name="Miyamoto H."/>
            <person name="Goto K."/>
        </authorList>
    </citation>
    <scope>NUCLEOTIDE SEQUENCE [LARGE SCALE GENOMIC DNA]</scope>
    <source>
        <strain evidence="1 2">PeD5</strain>
    </source>
</reference>
<dbReference type="InterPro" id="IPR014942">
    <property type="entry name" value="AbiEii"/>
</dbReference>
<proteinExistence type="predicted"/>
<name>A0A6M1LNB5_9PROT</name>
<dbReference type="RefSeq" id="WP_164695757.1">
    <property type="nucleotide sequence ID" value="NZ_JAAIKB010000007.1"/>
</dbReference>
<dbReference type="EMBL" id="JAAIKB010000007">
    <property type="protein sequence ID" value="NGM21848.1"/>
    <property type="molecule type" value="Genomic_DNA"/>
</dbReference>
<sequence length="220" mass="23162">MQPRLDILPPQQRDLWPALAFVPRRFVLYRGTAIALRLGHRESVDFDFFASEALDLDGLLAAWPELATAPVIRQQPDAFAAFVPRRGLPVRVSFFGGLGNGRVGAPEATEDGVLHLASPLDLLGHKLKVILQRAEGKDYQDIAALLAAGLSLAEGLGAARALFPGFPVMEAARALAYRGDIAEPGRVDAAAAARLDAALADLPAAIPVVPLLAAGIAPAA</sequence>
<reference evidence="1 2" key="1">
    <citation type="submission" date="2020-02" db="EMBL/GenBank/DDBJ databases">
        <authorList>
            <person name="Kim H.M."/>
            <person name="Jeon C.O."/>
        </authorList>
    </citation>
    <scope>NUCLEOTIDE SEQUENCE [LARGE SCALE GENOMIC DNA]</scope>
    <source>
        <strain evidence="1 2">PeD5</strain>
    </source>
</reference>
<accession>A0A6M1LNB5</accession>
<evidence type="ECO:0000313" key="1">
    <source>
        <dbReference type="EMBL" id="NGM21848.1"/>
    </source>
</evidence>